<evidence type="ECO:0000256" key="1">
    <source>
        <dbReference type="ARBA" id="ARBA00022617"/>
    </source>
</evidence>
<feature type="domain" description="Cytochrome c" evidence="5">
    <location>
        <begin position="33"/>
        <end position="113"/>
    </location>
</feature>
<dbReference type="InterPro" id="IPR036909">
    <property type="entry name" value="Cyt_c-like_dom_sf"/>
</dbReference>
<dbReference type="Pfam" id="PF00034">
    <property type="entry name" value="Cytochrom_C"/>
    <property type="match status" value="1"/>
</dbReference>
<dbReference type="PROSITE" id="PS51007">
    <property type="entry name" value="CYTC"/>
    <property type="match status" value="1"/>
</dbReference>
<reference evidence="6" key="1">
    <citation type="submission" date="2014-07" db="EMBL/GenBank/DDBJ databases">
        <authorList>
            <person name="Hornung V.Bastian."/>
        </authorList>
    </citation>
    <scope>NUCLEOTIDE SEQUENCE</scope>
    <source>
        <strain evidence="6">PCE-S</strain>
    </source>
</reference>
<evidence type="ECO:0000256" key="2">
    <source>
        <dbReference type="ARBA" id="ARBA00022723"/>
    </source>
</evidence>
<dbReference type="AlphaFoldDB" id="A0A098AWS5"/>
<dbReference type="PATRIC" id="fig|49338.4.peg.1301"/>
<accession>A0A098AWS5</accession>
<evidence type="ECO:0000313" key="8">
    <source>
        <dbReference type="Proteomes" id="UP000054623"/>
    </source>
</evidence>
<dbReference type="EMBL" id="LK996017">
    <property type="protein sequence ID" value="CDX01089.1"/>
    <property type="molecule type" value="Genomic_DNA"/>
</dbReference>
<dbReference type="GO" id="GO:0046872">
    <property type="term" value="F:metal ion binding"/>
    <property type="evidence" value="ECO:0007669"/>
    <property type="project" value="UniProtKB-KW"/>
</dbReference>
<proteinExistence type="predicted"/>
<reference evidence="7 8" key="2">
    <citation type="submission" date="2015-12" db="EMBL/GenBank/DDBJ databases">
        <title>Draft Genome Sequence of Desulfitobacterium hafniense Strain DH, a Sulfate-reducing Bacterium Isolated from Paddy Soils.</title>
        <authorList>
            <person name="Bao P."/>
            <person name="Zhang X."/>
            <person name="Li G."/>
        </authorList>
    </citation>
    <scope>NUCLEOTIDE SEQUENCE [LARGE SCALE GENOMIC DNA]</scope>
    <source>
        <strain evidence="7 8">DH</strain>
    </source>
</reference>
<evidence type="ECO:0000259" key="5">
    <source>
        <dbReference type="PROSITE" id="PS51007"/>
    </source>
</evidence>
<evidence type="ECO:0000256" key="3">
    <source>
        <dbReference type="ARBA" id="ARBA00023004"/>
    </source>
</evidence>
<dbReference type="SUPFAM" id="SSF46626">
    <property type="entry name" value="Cytochrome c"/>
    <property type="match status" value="1"/>
</dbReference>
<dbReference type="Proteomes" id="UP000054623">
    <property type="component" value="Unassembled WGS sequence"/>
</dbReference>
<dbReference type="GO" id="GO:0009055">
    <property type="term" value="F:electron transfer activity"/>
    <property type="evidence" value="ECO:0007669"/>
    <property type="project" value="InterPro"/>
</dbReference>
<evidence type="ECO:0000313" key="7">
    <source>
        <dbReference type="EMBL" id="KTE90489.1"/>
    </source>
</evidence>
<dbReference type="EMBL" id="LOCK01000039">
    <property type="protein sequence ID" value="KTE90489.1"/>
    <property type="molecule type" value="Genomic_DNA"/>
</dbReference>
<dbReference type="GO" id="GO:0020037">
    <property type="term" value="F:heme binding"/>
    <property type="evidence" value="ECO:0007669"/>
    <property type="project" value="InterPro"/>
</dbReference>
<name>A0A098AWS5_DESHA</name>
<protein>
    <submittedName>
        <fullName evidence="6 7">Cytochrome C</fullName>
    </submittedName>
</protein>
<dbReference type="RefSeq" id="WP_011459546.1">
    <property type="nucleotide sequence ID" value="NZ_JAYFNZ010000003.1"/>
</dbReference>
<organism evidence="6">
    <name type="scientific">Desulfitobacterium hafniense</name>
    <name type="common">Desulfitobacterium frappieri</name>
    <dbReference type="NCBI Taxonomy" id="49338"/>
    <lineage>
        <taxon>Bacteria</taxon>
        <taxon>Bacillati</taxon>
        <taxon>Bacillota</taxon>
        <taxon>Clostridia</taxon>
        <taxon>Eubacteriales</taxon>
        <taxon>Desulfitobacteriaceae</taxon>
        <taxon>Desulfitobacterium</taxon>
    </lineage>
</organism>
<dbReference type="InterPro" id="IPR009056">
    <property type="entry name" value="Cyt_c-like_dom"/>
</dbReference>
<keyword evidence="2 4" id="KW-0479">Metal-binding</keyword>
<evidence type="ECO:0000313" key="6">
    <source>
        <dbReference type="EMBL" id="CDX01089.1"/>
    </source>
</evidence>
<keyword evidence="1 4" id="KW-0349">Heme</keyword>
<dbReference type="Gene3D" id="1.10.760.10">
    <property type="entry name" value="Cytochrome c-like domain"/>
    <property type="match status" value="1"/>
</dbReference>
<dbReference type="OMA" id="MARNIFY"/>
<sequence>MKLRTFILISLSSFALFAWVVKSSWALDAPMSEEAVAGKEVWQRYNCVSCHTLFGNGGYVGGDLTQITARRSPEQLSDFFSNPPVIPPHQKETHVALTEEETQAMTAYFDYLNTIPTLGWPPQPRVLEGGDAP</sequence>
<keyword evidence="3 4" id="KW-0408">Iron</keyword>
<dbReference type="OrthoDB" id="9809720at2"/>
<gene>
    <name evidence="7" type="ORF">AT727_07825</name>
    <name evidence="6" type="ORF">DPCES_1202</name>
</gene>
<evidence type="ECO:0000256" key="4">
    <source>
        <dbReference type="PROSITE-ProRule" id="PRU00433"/>
    </source>
</evidence>